<evidence type="ECO:0000313" key="2">
    <source>
        <dbReference type="Proteomes" id="UP000692954"/>
    </source>
</evidence>
<gene>
    <name evidence="1" type="ORF">PSON_ATCC_30995.1.T0760084</name>
</gene>
<organism evidence="1 2">
    <name type="scientific">Paramecium sonneborni</name>
    <dbReference type="NCBI Taxonomy" id="65129"/>
    <lineage>
        <taxon>Eukaryota</taxon>
        <taxon>Sar</taxon>
        <taxon>Alveolata</taxon>
        <taxon>Ciliophora</taxon>
        <taxon>Intramacronucleata</taxon>
        <taxon>Oligohymenophorea</taxon>
        <taxon>Peniculida</taxon>
        <taxon>Parameciidae</taxon>
        <taxon>Paramecium</taxon>
    </lineage>
</organism>
<name>A0A8S1PFA9_9CILI</name>
<keyword evidence="2" id="KW-1185">Reference proteome</keyword>
<sequence length="151" mass="18267">MEKKNKTIKQKRQVKEKGIIKQLTYYNSNSGFNYFQCQIILIEMSQLAKILAIFQVDEVIILRYCSYIPKNIQFHLSFIVHNLQYLKSLQYLRKYLFPNHFDLNYVQLMNPYQSIHHLLIEQIFSYMLERLTKEDISWVKIGIKQQVLINQ</sequence>
<dbReference type="OrthoDB" id="361029at2759"/>
<dbReference type="PANTHER" id="PTHR12150:SF13">
    <property type="entry name" value="METHYLTRANSFERASE C9ORF114-RELATED"/>
    <property type="match status" value="1"/>
</dbReference>
<protein>
    <submittedName>
        <fullName evidence="1">Uncharacterized protein</fullName>
    </submittedName>
</protein>
<dbReference type="PANTHER" id="PTHR12150">
    <property type="entry name" value="CLASS IV SAM-BINDING METHYLTRANSFERASE-RELATED"/>
    <property type="match status" value="1"/>
</dbReference>
<dbReference type="Pfam" id="PF02598">
    <property type="entry name" value="Methyltrn_RNA_3"/>
    <property type="match status" value="1"/>
</dbReference>
<dbReference type="EMBL" id="CAJJDN010000076">
    <property type="protein sequence ID" value="CAD8101609.1"/>
    <property type="molecule type" value="Genomic_DNA"/>
</dbReference>
<accession>A0A8S1PFA9</accession>
<dbReference type="AlphaFoldDB" id="A0A8S1PFA9"/>
<dbReference type="Proteomes" id="UP000692954">
    <property type="component" value="Unassembled WGS sequence"/>
</dbReference>
<reference evidence="1" key="1">
    <citation type="submission" date="2021-01" db="EMBL/GenBank/DDBJ databases">
        <authorList>
            <consortium name="Genoscope - CEA"/>
            <person name="William W."/>
        </authorList>
    </citation>
    <scope>NUCLEOTIDE SEQUENCE</scope>
</reference>
<evidence type="ECO:0000313" key="1">
    <source>
        <dbReference type="EMBL" id="CAD8101609.1"/>
    </source>
</evidence>
<comment type="caution">
    <text evidence="1">The sequence shown here is derived from an EMBL/GenBank/DDBJ whole genome shotgun (WGS) entry which is preliminary data.</text>
</comment>
<proteinExistence type="predicted"/>
<dbReference type="InterPro" id="IPR003750">
    <property type="entry name" value="Put_MeTrfase-C9orf114-like"/>
</dbReference>